<name>A0A7D5RDU8_9ARCH</name>
<dbReference type="KEGG" id="nue:C5F50_05500"/>
<reference evidence="1 2" key="1">
    <citation type="submission" date="2018-02" db="EMBL/GenBank/DDBJ databases">
        <title>Complete genome of Nitrosopumilus ureaphilus PS0.</title>
        <authorList>
            <person name="Qin W."/>
            <person name="Zheng Y."/>
            <person name="Stahl D.A."/>
        </authorList>
    </citation>
    <scope>NUCLEOTIDE SEQUENCE [LARGE SCALE GENOMIC DNA]</scope>
    <source>
        <strain evidence="1 2">PS0</strain>
    </source>
</reference>
<proteinExistence type="predicted"/>
<keyword evidence="2" id="KW-1185">Reference proteome</keyword>
<organism evidence="1 2">
    <name type="scientific">Nitrosopumilus ureiphilus</name>
    <dbReference type="NCBI Taxonomy" id="1470067"/>
    <lineage>
        <taxon>Archaea</taxon>
        <taxon>Nitrososphaerota</taxon>
        <taxon>Nitrososphaeria</taxon>
        <taxon>Nitrosopumilales</taxon>
        <taxon>Nitrosopumilaceae</taxon>
        <taxon>Nitrosopumilus</taxon>
    </lineage>
</organism>
<accession>A0A7D5RDU8</accession>
<protein>
    <submittedName>
        <fullName evidence="1">Uncharacterized protein</fullName>
    </submittedName>
</protein>
<dbReference type="EMBL" id="CP026995">
    <property type="protein sequence ID" value="QLH06583.1"/>
    <property type="molecule type" value="Genomic_DNA"/>
</dbReference>
<evidence type="ECO:0000313" key="2">
    <source>
        <dbReference type="Proteomes" id="UP000509478"/>
    </source>
</evidence>
<dbReference type="RefSeq" id="WP_179372679.1">
    <property type="nucleotide sequence ID" value="NZ_CP026995.1"/>
</dbReference>
<evidence type="ECO:0000313" key="1">
    <source>
        <dbReference type="EMBL" id="QLH06583.1"/>
    </source>
</evidence>
<dbReference type="Proteomes" id="UP000509478">
    <property type="component" value="Chromosome"/>
</dbReference>
<sequence length="202" mass="23680">MARKYVNESYLSVSTDNSGNKNQEHYGSKVKVPNYNQVIIKENINVDKNKKPIYAESSIGICNNFQHTKEEVTEDLKKNGYEVIRFEPVIIRVVDRCPNCELVGRPKFDRRPNAFDYHVRSSRTGILSKLKKNQDPERADRLETNRPDDYVLTYSHKIENKVKKCTIGKLDKNHLNIIKESKVNEKMKEHIFPFYIESMRNT</sequence>
<dbReference type="AlphaFoldDB" id="A0A7D5RDU8"/>
<gene>
    <name evidence="1" type="ORF">C5F50_05500</name>
</gene>
<dbReference type="GeneID" id="56067518"/>